<feature type="region of interest" description="Disordered" evidence="4">
    <location>
        <begin position="130"/>
        <end position="213"/>
    </location>
</feature>
<protein>
    <submittedName>
        <fullName evidence="6">ARAD1A00638p</fullName>
    </submittedName>
</protein>
<proteinExistence type="predicted"/>
<dbReference type="EMBL" id="HG937691">
    <property type="protein sequence ID" value="CDP33051.1"/>
    <property type="molecule type" value="Genomic_DNA"/>
</dbReference>
<dbReference type="FunFam" id="2.40.50.140:FF:000199">
    <property type="entry name" value="tRNA-aminoacylation cofactor ARC1"/>
    <property type="match status" value="1"/>
</dbReference>
<dbReference type="AlphaFoldDB" id="A0A060T1H7"/>
<dbReference type="Pfam" id="PF21972">
    <property type="entry name" value="Arc1p_N_like"/>
    <property type="match status" value="1"/>
</dbReference>
<evidence type="ECO:0000256" key="2">
    <source>
        <dbReference type="ARBA" id="ARBA00022884"/>
    </source>
</evidence>
<dbReference type="InterPro" id="IPR051270">
    <property type="entry name" value="Tyrosine-tRNA_ligase_regulator"/>
</dbReference>
<dbReference type="PhylomeDB" id="A0A060T1H7"/>
<dbReference type="InterPro" id="IPR053836">
    <property type="entry name" value="Arc1-like_N"/>
</dbReference>
<evidence type="ECO:0000256" key="4">
    <source>
        <dbReference type="SAM" id="MobiDB-lite"/>
    </source>
</evidence>
<dbReference type="PROSITE" id="PS50886">
    <property type="entry name" value="TRBD"/>
    <property type="match status" value="1"/>
</dbReference>
<dbReference type="PANTHER" id="PTHR11586:SF33">
    <property type="entry name" value="AMINOACYL TRNA SYNTHASE COMPLEX-INTERACTING MULTIFUNCTIONAL PROTEIN 1"/>
    <property type="match status" value="1"/>
</dbReference>
<dbReference type="CDD" id="cd02799">
    <property type="entry name" value="tRNA_bind_EMAP-II_like"/>
    <property type="match status" value="1"/>
</dbReference>
<dbReference type="SUPFAM" id="SSF50249">
    <property type="entry name" value="Nucleic acid-binding proteins"/>
    <property type="match status" value="1"/>
</dbReference>
<reference evidence="6" key="2">
    <citation type="submission" date="2014-06" db="EMBL/GenBank/DDBJ databases">
        <title>The complete genome of Blastobotrys (Arxula) adeninivorans LS3 - a yeast of biotechnological interest.</title>
        <authorList>
            <person name="Kunze G."/>
            <person name="Gaillardin C."/>
            <person name="Czernicka M."/>
            <person name="Durrens P."/>
            <person name="Martin T."/>
            <person name="Boer E."/>
            <person name="Gabaldon T."/>
            <person name="Cruz J."/>
            <person name="Talla E."/>
            <person name="Marck C."/>
            <person name="Goffeau A."/>
            <person name="Barbe V."/>
            <person name="Baret P."/>
            <person name="Baronian K."/>
            <person name="Beier S."/>
            <person name="Bleykasten C."/>
            <person name="Bode R."/>
            <person name="Casaregola S."/>
            <person name="Despons L."/>
            <person name="Fairhead C."/>
            <person name="Giersberg M."/>
            <person name="Gierski P."/>
            <person name="Hahnel U."/>
            <person name="Hartmann A."/>
            <person name="Jankowska D."/>
            <person name="Jubin C."/>
            <person name="Jung P."/>
            <person name="Lafontaine I."/>
            <person name="Leh-Louis V."/>
            <person name="Lemaire M."/>
            <person name="Marcet-Houben M."/>
            <person name="Mascher M."/>
            <person name="Morel G."/>
            <person name="Richard G.-F."/>
            <person name="Riechen J."/>
            <person name="Sacerdot C."/>
            <person name="Sarkar A."/>
            <person name="Savel G."/>
            <person name="Schacherer J."/>
            <person name="Sherman D."/>
            <person name="Straub M.-L."/>
            <person name="Stein N."/>
            <person name="Thierry A."/>
            <person name="Trautwein-Schult A."/>
            <person name="Westhof E."/>
            <person name="Worch S."/>
            <person name="Dujon B."/>
            <person name="Souciet J.-L."/>
            <person name="Wincker P."/>
            <person name="Scholz U."/>
            <person name="Neuveglise N."/>
        </authorList>
    </citation>
    <scope>NUCLEOTIDE SEQUENCE</scope>
    <source>
        <strain evidence="6">LS3</strain>
    </source>
</reference>
<sequence>MTDVDALSKVFEKSLSLKDQSDANATLVDSFPQVELNDQQKAELHQWLTLSTRFNESEVVTQLNDTLRGRTYLLDSAEATVVDAVALSRIIAIVKSWNKEQIVANRHIVRWADLVQNVANVPSDKRIEVNVDLEAPREQKKKEKKDAKDSKDSKDAKGAKEGKEGDKKEKGDKPRGKPSPEEIAKAQKEKAEKKEKKKKAQNQAQAQQAPITPGMVDLRVGHIERAVKHPDADSLYVSTIHCGDDEPRTVCSGLVKYVPLEDMQGRDVVVVANLKPVTMRGIKSQAMVLCASDEEHGKVEFVNPPPGSKAGDKIFFESYDIDPEPVLNPKKKIWETVQPGFTTNDTLEVVFRKEGEPDRKLVNKKGEVCVASTLVGATVR</sequence>
<name>A0A060T1H7_BLAAD</name>
<feature type="domain" description="TRNA-binding" evidence="5">
    <location>
        <begin position="212"/>
        <end position="315"/>
    </location>
</feature>
<dbReference type="PANTHER" id="PTHR11586">
    <property type="entry name" value="TRNA-AMINOACYLATION COFACTOR ARC1 FAMILY MEMBER"/>
    <property type="match status" value="1"/>
</dbReference>
<evidence type="ECO:0000259" key="5">
    <source>
        <dbReference type="PROSITE" id="PS50886"/>
    </source>
</evidence>
<evidence type="ECO:0000256" key="3">
    <source>
        <dbReference type="PROSITE-ProRule" id="PRU00209"/>
    </source>
</evidence>
<feature type="compositionally biased region" description="Basic and acidic residues" evidence="4">
    <location>
        <begin position="130"/>
        <end position="194"/>
    </location>
</feature>
<accession>A0A060T1H7</accession>
<dbReference type="Gene3D" id="1.20.1050.10">
    <property type="match status" value="1"/>
</dbReference>
<dbReference type="InterPro" id="IPR002547">
    <property type="entry name" value="tRNA-bd_dom"/>
</dbReference>
<keyword evidence="1 3" id="KW-0820">tRNA-binding</keyword>
<dbReference type="SUPFAM" id="SSF47616">
    <property type="entry name" value="GST C-terminal domain-like"/>
    <property type="match status" value="1"/>
</dbReference>
<dbReference type="InterPro" id="IPR012340">
    <property type="entry name" value="NA-bd_OB-fold"/>
</dbReference>
<dbReference type="Gene3D" id="2.40.50.140">
    <property type="entry name" value="Nucleic acid-binding proteins"/>
    <property type="match status" value="1"/>
</dbReference>
<reference evidence="6" key="1">
    <citation type="submission" date="2014-02" db="EMBL/GenBank/DDBJ databases">
        <authorList>
            <person name="Genoscope - CEA"/>
        </authorList>
    </citation>
    <scope>NUCLEOTIDE SEQUENCE</scope>
    <source>
        <strain evidence="6">LS3</strain>
    </source>
</reference>
<gene>
    <name evidence="6" type="ORF">GNLVRS02_ARAD1A00638g</name>
</gene>
<dbReference type="Pfam" id="PF01588">
    <property type="entry name" value="tRNA_bind"/>
    <property type="match status" value="1"/>
</dbReference>
<evidence type="ECO:0000256" key="1">
    <source>
        <dbReference type="ARBA" id="ARBA00022555"/>
    </source>
</evidence>
<organism evidence="6">
    <name type="scientific">Blastobotrys adeninivorans</name>
    <name type="common">Yeast</name>
    <name type="synonym">Arxula adeninivorans</name>
    <dbReference type="NCBI Taxonomy" id="409370"/>
    <lineage>
        <taxon>Eukaryota</taxon>
        <taxon>Fungi</taxon>
        <taxon>Dikarya</taxon>
        <taxon>Ascomycota</taxon>
        <taxon>Saccharomycotina</taxon>
        <taxon>Dipodascomycetes</taxon>
        <taxon>Dipodascales</taxon>
        <taxon>Trichomonascaceae</taxon>
        <taxon>Blastobotrys</taxon>
    </lineage>
</organism>
<dbReference type="GO" id="GO:0017102">
    <property type="term" value="C:methionyl glutamyl tRNA synthetase complex"/>
    <property type="evidence" value="ECO:0007669"/>
    <property type="project" value="TreeGrafter"/>
</dbReference>
<dbReference type="InterPro" id="IPR036282">
    <property type="entry name" value="Glutathione-S-Trfase_C_sf"/>
</dbReference>
<evidence type="ECO:0000313" key="6">
    <source>
        <dbReference type="EMBL" id="CDP33051.1"/>
    </source>
</evidence>
<dbReference type="GO" id="GO:0000049">
    <property type="term" value="F:tRNA binding"/>
    <property type="evidence" value="ECO:0007669"/>
    <property type="project" value="UniProtKB-UniRule"/>
</dbReference>
<keyword evidence="2 3" id="KW-0694">RNA-binding</keyword>